<keyword evidence="5" id="KW-0645">Protease</keyword>
<feature type="domain" description="Ubiquitin-like" evidence="10">
    <location>
        <begin position="1"/>
        <end position="76"/>
    </location>
</feature>
<evidence type="ECO:0000256" key="3">
    <source>
        <dbReference type="ARBA" id="ARBA00022448"/>
    </source>
</evidence>
<evidence type="ECO:0000256" key="2">
    <source>
        <dbReference type="ARBA" id="ARBA00009136"/>
    </source>
</evidence>
<feature type="domain" description="UBA" evidence="9">
    <location>
        <begin position="360"/>
        <end position="400"/>
    </location>
</feature>
<dbReference type="InterPro" id="IPR021109">
    <property type="entry name" value="Peptidase_aspartic_dom_sf"/>
</dbReference>
<dbReference type="Proteomes" id="UP000306102">
    <property type="component" value="Unassembled WGS sequence"/>
</dbReference>
<keyword evidence="12" id="KW-1185">Reference proteome</keyword>
<evidence type="ECO:0000256" key="1">
    <source>
        <dbReference type="ARBA" id="ARBA00004496"/>
    </source>
</evidence>
<evidence type="ECO:0000313" key="12">
    <source>
        <dbReference type="Proteomes" id="UP000306102"/>
    </source>
</evidence>
<dbReference type="InterPro" id="IPR033882">
    <property type="entry name" value="DDI1_N"/>
</dbReference>
<dbReference type="GO" id="GO:0004190">
    <property type="term" value="F:aspartic-type endopeptidase activity"/>
    <property type="evidence" value="ECO:0007669"/>
    <property type="project" value="UniProtKB-KW"/>
</dbReference>
<evidence type="ECO:0000256" key="6">
    <source>
        <dbReference type="ARBA" id="ARBA00022750"/>
    </source>
</evidence>
<dbReference type="InterPro" id="IPR015940">
    <property type="entry name" value="UBA"/>
</dbReference>
<dbReference type="GO" id="GO:0006508">
    <property type="term" value="P:proteolysis"/>
    <property type="evidence" value="ECO:0007669"/>
    <property type="project" value="UniProtKB-KW"/>
</dbReference>
<proteinExistence type="inferred from homology"/>
<comment type="caution">
    <text evidence="11">The sequence shown here is derived from an EMBL/GenBank/DDBJ whole genome shotgun (WGS) entry which is preliminary data.</text>
</comment>
<dbReference type="InterPro" id="IPR029071">
    <property type="entry name" value="Ubiquitin-like_domsf"/>
</dbReference>
<dbReference type="FunFam" id="2.40.70.10:FF:000005">
    <property type="entry name" value="DNA damage inducible 1 homolog 2"/>
    <property type="match status" value="1"/>
</dbReference>
<dbReference type="SMART" id="SM00213">
    <property type="entry name" value="UBQ"/>
    <property type="match status" value="1"/>
</dbReference>
<keyword evidence="4" id="KW-0963">Cytoplasm</keyword>
<keyword evidence="8" id="KW-0653">Protein transport</keyword>
<dbReference type="SUPFAM" id="SSF54236">
    <property type="entry name" value="Ubiquitin-like"/>
    <property type="match status" value="1"/>
</dbReference>
<dbReference type="Pfam" id="PF00240">
    <property type="entry name" value="ubiquitin"/>
    <property type="match status" value="1"/>
</dbReference>
<evidence type="ECO:0000313" key="11">
    <source>
        <dbReference type="EMBL" id="THF98056.1"/>
    </source>
</evidence>
<evidence type="ECO:0000256" key="8">
    <source>
        <dbReference type="ARBA" id="ARBA00022927"/>
    </source>
</evidence>
<accession>A0A4V3WJT4</accession>
<evidence type="ECO:0008006" key="13">
    <source>
        <dbReference type="Google" id="ProtNLM"/>
    </source>
</evidence>
<dbReference type="GO" id="GO:0015031">
    <property type="term" value="P:protein transport"/>
    <property type="evidence" value="ECO:0007669"/>
    <property type="project" value="UniProtKB-KW"/>
</dbReference>
<dbReference type="EMBL" id="SDRB02012330">
    <property type="protein sequence ID" value="THF98056.1"/>
    <property type="molecule type" value="Genomic_DNA"/>
</dbReference>
<evidence type="ECO:0000259" key="9">
    <source>
        <dbReference type="PROSITE" id="PS50030"/>
    </source>
</evidence>
<dbReference type="InterPro" id="IPR000626">
    <property type="entry name" value="Ubiquitin-like_dom"/>
</dbReference>
<keyword evidence="3" id="KW-0813">Transport</keyword>
<dbReference type="PROSITE" id="PS50030">
    <property type="entry name" value="UBA"/>
    <property type="match status" value="1"/>
</dbReference>
<evidence type="ECO:0000256" key="7">
    <source>
        <dbReference type="ARBA" id="ARBA00022801"/>
    </source>
</evidence>
<dbReference type="InterPro" id="IPR057273">
    <property type="entry name" value="Ddi1/2_HDD"/>
</dbReference>
<dbReference type="SUPFAM" id="SSF46934">
    <property type="entry name" value="UBA-like"/>
    <property type="match status" value="1"/>
</dbReference>
<dbReference type="PANTHER" id="PTHR12917:SF1">
    <property type="entry name" value="AT13091P"/>
    <property type="match status" value="1"/>
</dbReference>
<evidence type="ECO:0000256" key="4">
    <source>
        <dbReference type="ARBA" id="ARBA00022490"/>
    </source>
</evidence>
<dbReference type="PANTHER" id="PTHR12917">
    <property type="entry name" value="ASPARTYL PROTEASE DDI-RELATED"/>
    <property type="match status" value="1"/>
</dbReference>
<keyword evidence="7" id="KW-0378">Hydrolase</keyword>
<dbReference type="InterPro" id="IPR019103">
    <property type="entry name" value="Peptidase_aspartic_DDI1-type"/>
</dbReference>
<dbReference type="InterPro" id="IPR009060">
    <property type="entry name" value="UBA-like_sf"/>
</dbReference>
<sequence>MKITVMTADEQIVTLDVDRDESVENLKALLEVETQVPLQQQQLLYNGREIKNAEKLSAVGVNDGDLVMMVSRASSSASTADLSFNSDGSAVNPAAFQQQIRRDSNTMAQLFQADPELAQAIIGNDLNKLQDILRERHSQKSELRRRQEEELALLYADPFDVEAQKKIEAAIRQKGIDENWAAALEHNPEAFARVVMLYVDMEVNGVPLKAFVDSGAQSTIISKSCAERCGLLRLMDQRYKGIAHGVGQSEILGRIHVAPIKIGNVFYPCSFVVLDSPNMDFLFGLDMLRKHQCIIDLKENVLRVGGGEVSVPFLQEKDIPTNFLDEVAKQASSSGAQVGIFLTMLHLEQERIAEHKLRGPEFEAKVTRLIELGFGREAVVQALKFFDGNEDQAAGYLFGA</sequence>
<dbReference type="Gene3D" id="2.40.70.10">
    <property type="entry name" value="Acid Proteases"/>
    <property type="match status" value="1"/>
</dbReference>
<dbReference type="GO" id="GO:0005737">
    <property type="term" value="C:cytoplasm"/>
    <property type="evidence" value="ECO:0007669"/>
    <property type="project" value="UniProtKB-SubCell"/>
</dbReference>
<dbReference type="SMART" id="SM00165">
    <property type="entry name" value="UBA"/>
    <property type="match status" value="1"/>
</dbReference>
<dbReference type="STRING" id="542762.A0A4V3WJT4"/>
<dbReference type="SUPFAM" id="SSF50630">
    <property type="entry name" value="Acid proteases"/>
    <property type="match status" value="1"/>
</dbReference>
<comment type="subcellular location">
    <subcellularLocation>
        <location evidence="1">Cytoplasm</location>
    </subcellularLocation>
</comment>
<dbReference type="Gene3D" id="3.10.20.90">
    <property type="entry name" value="Phosphatidylinositol 3-kinase Catalytic Subunit, Chain A, domain 1"/>
    <property type="match status" value="1"/>
</dbReference>
<reference evidence="11 12" key="1">
    <citation type="journal article" date="2018" name="Proc. Natl. Acad. Sci. U.S.A.">
        <title>Draft genome sequence of Camellia sinensis var. sinensis provides insights into the evolution of the tea genome and tea quality.</title>
        <authorList>
            <person name="Wei C."/>
            <person name="Yang H."/>
            <person name="Wang S."/>
            <person name="Zhao J."/>
            <person name="Liu C."/>
            <person name="Gao L."/>
            <person name="Xia E."/>
            <person name="Lu Y."/>
            <person name="Tai Y."/>
            <person name="She G."/>
            <person name="Sun J."/>
            <person name="Cao H."/>
            <person name="Tong W."/>
            <person name="Gao Q."/>
            <person name="Li Y."/>
            <person name="Deng W."/>
            <person name="Jiang X."/>
            <person name="Wang W."/>
            <person name="Chen Q."/>
            <person name="Zhang S."/>
            <person name="Li H."/>
            <person name="Wu J."/>
            <person name="Wang P."/>
            <person name="Li P."/>
            <person name="Shi C."/>
            <person name="Zheng F."/>
            <person name="Jian J."/>
            <person name="Huang B."/>
            <person name="Shan D."/>
            <person name="Shi M."/>
            <person name="Fang C."/>
            <person name="Yue Y."/>
            <person name="Li F."/>
            <person name="Li D."/>
            <person name="Wei S."/>
            <person name="Han B."/>
            <person name="Jiang C."/>
            <person name="Yin Y."/>
            <person name="Xia T."/>
            <person name="Zhang Z."/>
            <person name="Bennetzen J.L."/>
            <person name="Zhao S."/>
            <person name="Wan X."/>
        </authorList>
    </citation>
    <scope>NUCLEOTIDE SEQUENCE [LARGE SCALE GENOMIC DNA]</scope>
    <source>
        <strain evidence="12">cv. Shuchazao</strain>
        <tissue evidence="11">Leaf</tissue>
    </source>
</reference>
<dbReference type="Pfam" id="PF09668">
    <property type="entry name" value="Asp_protease"/>
    <property type="match status" value="1"/>
</dbReference>
<dbReference type="GO" id="GO:0031593">
    <property type="term" value="F:polyubiquitin modification-dependent protein binding"/>
    <property type="evidence" value="ECO:0007669"/>
    <property type="project" value="UniProtKB-ARBA"/>
</dbReference>
<dbReference type="Pfam" id="PF24669">
    <property type="entry name" value="Ddi2_HDD"/>
    <property type="match status" value="1"/>
</dbReference>
<name>A0A4V3WJT4_CAMSN</name>
<protein>
    <recommendedName>
        <fullName evidence="13">DNA damage-inducible protein 1</fullName>
    </recommendedName>
</protein>
<organism evidence="11 12">
    <name type="scientific">Camellia sinensis var. sinensis</name>
    <name type="common">China tea</name>
    <dbReference type="NCBI Taxonomy" id="542762"/>
    <lineage>
        <taxon>Eukaryota</taxon>
        <taxon>Viridiplantae</taxon>
        <taxon>Streptophyta</taxon>
        <taxon>Embryophyta</taxon>
        <taxon>Tracheophyta</taxon>
        <taxon>Spermatophyta</taxon>
        <taxon>Magnoliopsida</taxon>
        <taxon>eudicotyledons</taxon>
        <taxon>Gunneridae</taxon>
        <taxon>Pentapetalae</taxon>
        <taxon>asterids</taxon>
        <taxon>Ericales</taxon>
        <taxon>Theaceae</taxon>
        <taxon>Camellia</taxon>
    </lineage>
</organism>
<gene>
    <name evidence="11" type="ORF">TEA_027064</name>
</gene>
<evidence type="ECO:0000256" key="5">
    <source>
        <dbReference type="ARBA" id="ARBA00022670"/>
    </source>
</evidence>
<comment type="similarity">
    <text evidence="2">Belongs to the DDI1 family.</text>
</comment>
<dbReference type="AlphaFoldDB" id="A0A4V3WJT4"/>
<dbReference type="CDD" id="cd14309">
    <property type="entry name" value="UBA_scDdi1_like"/>
    <property type="match status" value="1"/>
</dbReference>
<dbReference type="Gene3D" id="1.10.8.10">
    <property type="entry name" value="DNA helicase RuvA subunit, C-terminal domain"/>
    <property type="match status" value="1"/>
</dbReference>
<dbReference type="Pfam" id="PF00627">
    <property type="entry name" value="UBA"/>
    <property type="match status" value="1"/>
</dbReference>
<dbReference type="CDD" id="cd05479">
    <property type="entry name" value="RP_DDI"/>
    <property type="match status" value="1"/>
</dbReference>
<evidence type="ECO:0000259" key="10">
    <source>
        <dbReference type="PROSITE" id="PS50053"/>
    </source>
</evidence>
<dbReference type="PROSITE" id="PS50053">
    <property type="entry name" value="UBIQUITIN_2"/>
    <property type="match status" value="1"/>
</dbReference>
<dbReference type="CDD" id="cd01796">
    <property type="entry name" value="Ubl_Ddi1_like"/>
    <property type="match status" value="1"/>
</dbReference>
<keyword evidence="6" id="KW-0064">Aspartyl protease</keyword>